<sequence length="430" mass="49888">MEKVDSISLLQRENNDQNLSEDFISAIPLELQLQIFLKLSLKDLLSTGLVSHSWKVLSSGSLLWRILSQKEFPLTLSKSVGYEPSKKKFFCLNPKKALSCPPEKTELPFVFKMQRKGPFVTPLGKILGVVRVGQDRQDQFVYGDEFDLEKPFYKIPKVSTLIFLKDNIQNYDPTDIESLNVYKDMIMVGAYSKIYLYLKNNLYFVKEIEGLKDKIICLDCAKEKIYAGTSRGSVFIIDYKELKIERECLVTEEKVKLTHLFLYEDKIITVDSEQWIKVWDVNLTLLRTIKGNPSCYKHFSSICKIVGNVIITAVISKAFVLSSEEERHKFKYESRVVIYSLENFSIKKEFSFSGFVTCLELINNFLVVSILKKQNYHSLWDDKGCLISIVNLRNKKFIYKKKLDRCLIALNRMGSRLVGFSRNVKFVWHL</sequence>
<protein>
    <recommendedName>
        <fullName evidence="1">F-box domain-containing protein</fullName>
    </recommendedName>
</protein>
<dbReference type="Gene3D" id="2.130.10.10">
    <property type="entry name" value="YVTN repeat-like/Quinoprotein amine dehydrogenase"/>
    <property type="match status" value="1"/>
</dbReference>
<evidence type="ECO:0000313" key="3">
    <source>
        <dbReference type="Proteomes" id="UP000031552"/>
    </source>
</evidence>
<proteinExistence type="predicted"/>
<dbReference type="InterPro" id="IPR001810">
    <property type="entry name" value="F-box_dom"/>
</dbReference>
<dbReference type="InterPro" id="IPR015943">
    <property type="entry name" value="WD40/YVTN_repeat-like_dom_sf"/>
</dbReference>
<feature type="domain" description="F-box" evidence="1">
    <location>
        <begin position="21"/>
        <end position="67"/>
    </location>
</feature>
<dbReference type="InterPro" id="IPR036047">
    <property type="entry name" value="F-box-like_dom_sf"/>
</dbReference>
<accession>A0A090CZ29</accession>
<dbReference type="InterPro" id="IPR036322">
    <property type="entry name" value="WD40_repeat_dom_sf"/>
</dbReference>
<dbReference type="STRING" id="1437425.CSEC_1302"/>
<dbReference type="SUPFAM" id="SSF81383">
    <property type="entry name" value="F-box domain"/>
    <property type="match status" value="1"/>
</dbReference>
<reference evidence="2" key="2">
    <citation type="submission" date="2014-09" db="EMBL/GenBank/DDBJ databases">
        <title>Criblamydia sequanensis harbors a mega-plasmid encoding arsenite resistance.</title>
        <authorList>
            <person name="Bertelli C."/>
            <person name="Goesmann A."/>
            <person name="Greub G."/>
        </authorList>
    </citation>
    <scope>NUCLEOTIDE SEQUENCE [LARGE SCALE GENOMIC DNA]</scope>
    <source>
        <strain evidence="2">CRIB-18</strain>
    </source>
</reference>
<name>A0A090CZ29_9BACT</name>
<dbReference type="RefSeq" id="WP_041017657.1">
    <property type="nucleotide sequence ID" value="NZ_CCEJ010000005.1"/>
</dbReference>
<dbReference type="Gene3D" id="1.20.1280.50">
    <property type="match status" value="1"/>
</dbReference>
<dbReference type="SMART" id="SM00256">
    <property type="entry name" value="FBOX"/>
    <property type="match status" value="1"/>
</dbReference>
<dbReference type="Proteomes" id="UP000031552">
    <property type="component" value="Unassembled WGS sequence"/>
</dbReference>
<keyword evidence="3" id="KW-1185">Reference proteome</keyword>
<comment type="caution">
    <text evidence="2">The sequence shown here is derived from an EMBL/GenBank/DDBJ whole genome shotgun (WGS) entry which is preliminary data.</text>
</comment>
<gene>
    <name evidence="2" type="ORF">CSEC_1302</name>
</gene>
<dbReference type="Pfam" id="PF12937">
    <property type="entry name" value="F-box-like"/>
    <property type="match status" value="1"/>
</dbReference>
<reference evidence="2" key="1">
    <citation type="submission" date="2013-12" db="EMBL/GenBank/DDBJ databases">
        <authorList>
            <person name="Linke B."/>
        </authorList>
    </citation>
    <scope>NUCLEOTIDE SEQUENCE [LARGE SCALE GENOMIC DNA]</scope>
    <source>
        <strain evidence="2">CRIB-18</strain>
    </source>
</reference>
<dbReference type="PROSITE" id="PS50181">
    <property type="entry name" value="FBOX"/>
    <property type="match status" value="1"/>
</dbReference>
<dbReference type="SUPFAM" id="SSF50978">
    <property type="entry name" value="WD40 repeat-like"/>
    <property type="match status" value="1"/>
</dbReference>
<dbReference type="AlphaFoldDB" id="A0A090CZ29"/>
<dbReference type="EMBL" id="CCEJ010000005">
    <property type="protein sequence ID" value="CDR34122.1"/>
    <property type="molecule type" value="Genomic_DNA"/>
</dbReference>
<evidence type="ECO:0000313" key="2">
    <source>
        <dbReference type="EMBL" id="CDR34122.1"/>
    </source>
</evidence>
<dbReference type="OrthoDB" id="23497at2"/>
<organism evidence="2 3">
    <name type="scientific">Candidatus Criblamydia sequanensis CRIB-18</name>
    <dbReference type="NCBI Taxonomy" id="1437425"/>
    <lineage>
        <taxon>Bacteria</taxon>
        <taxon>Pseudomonadati</taxon>
        <taxon>Chlamydiota</taxon>
        <taxon>Chlamydiia</taxon>
        <taxon>Parachlamydiales</taxon>
        <taxon>Candidatus Criblamydiaceae</taxon>
        <taxon>Candidatus Criblamydia</taxon>
    </lineage>
</organism>
<evidence type="ECO:0000259" key="1">
    <source>
        <dbReference type="PROSITE" id="PS50181"/>
    </source>
</evidence>